<dbReference type="EMBL" id="CM046392">
    <property type="protein sequence ID" value="KAI8555026.1"/>
    <property type="molecule type" value="Genomic_DNA"/>
</dbReference>
<proteinExistence type="predicted"/>
<dbReference type="Proteomes" id="UP001062846">
    <property type="component" value="Chromosome 5"/>
</dbReference>
<keyword evidence="2" id="KW-1185">Reference proteome</keyword>
<organism evidence="1 2">
    <name type="scientific">Rhododendron molle</name>
    <name type="common">Chinese azalea</name>
    <name type="synonym">Azalea mollis</name>
    <dbReference type="NCBI Taxonomy" id="49168"/>
    <lineage>
        <taxon>Eukaryota</taxon>
        <taxon>Viridiplantae</taxon>
        <taxon>Streptophyta</taxon>
        <taxon>Embryophyta</taxon>
        <taxon>Tracheophyta</taxon>
        <taxon>Spermatophyta</taxon>
        <taxon>Magnoliopsida</taxon>
        <taxon>eudicotyledons</taxon>
        <taxon>Gunneridae</taxon>
        <taxon>Pentapetalae</taxon>
        <taxon>asterids</taxon>
        <taxon>Ericales</taxon>
        <taxon>Ericaceae</taxon>
        <taxon>Ericoideae</taxon>
        <taxon>Rhodoreae</taxon>
        <taxon>Rhododendron</taxon>
    </lineage>
</organism>
<name>A0ACC0NP51_RHOML</name>
<reference evidence="1" key="1">
    <citation type="submission" date="2022-02" db="EMBL/GenBank/DDBJ databases">
        <title>Plant Genome Project.</title>
        <authorList>
            <person name="Zhang R.-G."/>
        </authorList>
    </citation>
    <scope>NUCLEOTIDE SEQUENCE</scope>
    <source>
        <strain evidence="1">AT1</strain>
    </source>
</reference>
<accession>A0ACC0NP51</accession>
<gene>
    <name evidence="1" type="ORF">RHMOL_Rhmol05G0142200</name>
</gene>
<comment type="caution">
    <text evidence="1">The sequence shown here is derived from an EMBL/GenBank/DDBJ whole genome shotgun (WGS) entry which is preliminary data.</text>
</comment>
<protein>
    <submittedName>
        <fullName evidence="1">Uncharacterized protein</fullName>
    </submittedName>
</protein>
<evidence type="ECO:0000313" key="2">
    <source>
        <dbReference type="Proteomes" id="UP001062846"/>
    </source>
</evidence>
<evidence type="ECO:0000313" key="1">
    <source>
        <dbReference type="EMBL" id="KAI8555026.1"/>
    </source>
</evidence>
<sequence length="255" mass="28734">MAAVLAKITQLEESVARNEKIASTGFDINKLCMFPNTKLPDKFRPIDFAKFDGTGDPKAHLTGYIGALSMWGVEKDAMAQIFSQTLVGHALHWFTSLDERKKRSWEDICAAFVAQYDYNIQLEVTTRELESTKMEAKEAFTDFVKSSLTKSVSQSKGARGAERVPGGGYLTTMPPKRAKQSVWQKLFFYQGVAVMNSHRKLKKEIRENARRQARIDHKLDYVLSRQKGPYAPPPVEEAEDSDDFAGEEPESGDEE</sequence>